<evidence type="ECO:0000313" key="1">
    <source>
        <dbReference type="EMBL" id="CAH6720708.1"/>
    </source>
</evidence>
<evidence type="ECO:0000313" key="2">
    <source>
        <dbReference type="Proteomes" id="UP001152531"/>
    </source>
</evidence>
<protein>
    <submittedName>
        <fullName evidence="1">Uncharacterized protein</fullName>
    </submittedName>
</protein>
<dbReference type="EMBL" id="CALSDN010000004">
    <property type="protein sequence ID" value="CAH6720708.1"/>
    <property type="molecule type" value="Genomic_DNA"/>
</dbReference>
<sequence>MKVDERKSPLPEPLSSGSTSPRILRPFKPRSSSINSQTSNNSHNRSLSIASMESPRNSIVSIDEFRLPTRNNSTTSLSELNIKPKDKDRLINTRLKNNINTTVLFSDEDSETERPARRRSKSNSFLKKDFKIKFSEQLKKSNLSPITLPSLEFKVQNSSPESTTSPNQSIPSPQATFSPTNFETPSPLSLNLGDLPKKVIEQNRENFKRKSTKGGYSLKKNLLFSKEVRMELTGEDFKSKFVKEPKTSSSSDNGDSGDNGGDKTIKTDTSEKEEKKDTDNEKEEKKGPILSTLQQQNLINQMNRKWSKTKFVDFEKPKLKRRYSSSDDDF</sequence>
<reference evidence="1" key="1">
    <citation type="submission" date="2022-06" db="EMBL/GenBank/DDBJ databases">
        <authorList>
            <person name="Legras J.-L."/>
            <person name="Devillers H."/>
            <person name="Grondin C."/>
        </authorList>
    </citation>
    <scope>NUCLEOTIDE SEQUENCE</scope>
    <source>
        <strain evidence="1">CLIB 1444</strain>
    </source>
</reference>
<organism evidence="1 2">
    <name type="scientific">[Candida] jaroonii</name>
    <dbReference type="NCBI Taxonomy" id="467808"/>
    <lineage>
        <taxon>Eukaryota</taxon>
        <taxon>Fungi</taxon>
        <taxon>Dikarya</taxon>
        <taxon>Ascomycota</taxon>
        <taxon>Saccharomycotina</taxon>
        <taxon>Pichiomycetes</taxon>
        <taxon>Debaryomycetaceae</taxon>
        <taxon>Yamadazyma</taxon>
    </lineage>
</organism>
<name>A0ACA9Y6V6_9ASCO</name>
<gene>
    <name evidence="1" type="ORF">CLIB1444_04S06128</name>
</gene>
<proteinExistence type="predicted"/>
<keyword evidence="2" id="KW-1185">Reference proteome</keyword>
<dbReference type="Proteomes" id="UP001152531">
    <property type="component" value="Unassembled WGS sequence"/>
</dbReference>
<accession>A0ACA9Y6V6</accession>
<comment type="caution">
    <text evidence="1">The sequence shown here is derived from an EMBL/GenBank/DDBJ whole genome shotgun (WGS) entry which is preliminary data.</text>
</comment>